<gene>
    <name evidence="7" type="ORF">KS4_20050</name>
</gene>
<proteinExistence type="inferred from homology"/>
<feature type="region of interest" description="Disordered" evidence="5">
    <location>
        <begin position="141"/>
        <end position="421"/>
    </location>
</feature>
<protein>
    <submittedName>
        <fullName evidence="7">Periplasmic protein</fullName>
    </submittedName>
</protein>
<evidence type="ECO:0000256" key="3">
    <source>
        <dbReference type="ARBA" id="ARBA00022729"/>
    </source>
</evidence>
<feature type="compositionally biased region" description="Basic and acidic residues" evidence="5">
    <location>
        <begin position="201"/>
        <end position="219"/>
    </location>
</feature>
<name>A0A517YUQ1_9BACT</name>
<dbReference type="RefSeq" id="WP_200761126.1">
    <property type="nucleotide sequence ID" value="NZ_CP036425.1"/>
</dbReference>
<comment type="similarity">
    <text evidence="2">Belongs to the CpxP/Spy family.</text>
</comment>
<dbReference type="InterPro" id="IPR052211">
    <property type="entry name" value="Cpx_auxiliary_protein"/>
</dbReference>
<dbReference type="EMBL" id="CP036425">
    <property type="protein sequence ID" value="QDU33945.1"/>
    <property type="molecule type" value="Genomic_DNA"/>
</dbReference>
<dbReference type="InterPro" id="IPR012899">
    <property type="entry name" value="LTXXQ"/>
</dbReference>
<dbReference type="PANTHER" id="PTHR38102:SF1">
    <property type="entry name" value="PERIPLASMIC CHAPERONE SPY"/>
    <property type="match status" value="1"/>
</dbReference>
<keyword evidence="4" id="KW-0574">Periplasm</keyword>
<keyword evidence="8" id="KW-1185">Reference proteome</keyword>
<dbReference type="GO" id="GO:0051082">
    <property type="term" value="F:unfolded protein binding"/>
    <property type="evidence" value="ECO:0007669"/>
    <property type="project" value="TreeGrafter"/>
</dbReference>
<feature type="region of interest" description="Disordered" evidence="5">
    <location>
        <begin position="40"/>
        <end position="62"/>
    </location>
</feature>
<feature type="compositionally biased region" description="Basic and acidic residues" evidence="5">
    <location>
        <begin position="226"/>
        <end position="261"/>
    </location>
</feature>
<dbReference type="Gene3D" id="1.20.120.1490">
    <property type="match status" value="2"/>
</dbReference>
<dbReference type="AlphaFoldDB" id="A0A517YUQ1"/>
<feature type="compositionally biased region" description="Basic and acidic residues" evidence="5">
    <location>
        <begin position="397"/>
        <end position="406"/>
    </location>
</feature>
<reference evidence="7 8" key="1">
    <citation type="submission" date="2019-02" db="EMBL/GenBank/DDBJ databases">
        <title>Deep-cultivation of Planctomycetes and their phenomic and genomic characterization uncovers novel biology.</title>
        <authorList>
            <person name="Wiegand S."/>
            <person name="Jogler M."/>
            <person name="Boedeker C."/>
            <person name="Pinto D."/>
            <person name="Vollmers J."/>
            <person name="Rivas-Marin E."/>
            <person name="Kohn T."/>
            <person name="Peeters S.H."/>
            <person name="Heuer A."/>
            <person name="Rast P."/>
            <person name="Oberbeckmann S."/>
            <person name="Bunk B."/>
            <person name="Jeske O."/>
            <person name="Meyerdierks A."/>
            <person name="Storesund J.E."/>
            <person name="Kallscheuer N."/>
            <person name="Luecker S."/>
            <person name="Lage O.M."/>
            <person name="Pohl T."/>
            <person name="Merkel B.J."/>
            <person name="Hornburger P."/>
            <person name="Mueller R.-W."/>
            <person name="Bruemmer F."/>
            <person name="Labrenz M."/>
            <person name="Spormann A.M."/>
            <person name="Op den Camp H."/>
            <person name="Overmann J."/>
            <person name="Amann R."/>
            <person name="Jetten M.S.M."/>
            <person name="Mascher T."/>
            <person name="Medema M.H."/>
            <person name="Devos D.P."/>
            <person name="Kaster A.-K."/>
            <person name="Ovreas L."/>
            <person name="Rohde M."/>
            <person name="Galperin M.Y."/>
            <person name="Jogler C."/>
        </authorList>
    </citation>
    <scope>NUCLEOTIDE SEQUENCE [LARGE SCALE GENOMIC DNA]</scope>
    <source>
        <strain evidence="7 8">KS4</strain>
    </source>
</reference>
<feature type="compositionally biased region" description="Basic and acidic residues" evidence="5">
    <location>
        <begin position="369"/>
        <end position="390"/>
    </location>
</feature>
<feature type="chain" id="PRO_5022225683" evidence="6">
    <location>
        <begin position="26"/>
        <end position="421"/>
    </location>
</feature>
<dbReference type="KEGG" id="pcor:KS4_20050"/>
<evidence type="ECO:0000256" key="5">
    <source>
        <dbReference type="SAM" id="MobiDB-lite"/>
    </source>
</evidence>
<organism evidence="7 8">
    <name type="scientific">Poriferisphaera corsica</name>
    <dbReference type="NCBI Taxonomy" id="2528020"/>
    <lineage>
        <taxon>Bacteria</taxon>
        <taxon>Pseudomonadati</taxon>
        <taxon>Planctomycetota</taxon>
        <taxon>Phycisphaerae</taxon>
        <taxon>Phycisphaerales</taxon>
        <taxon>Phycisphaeraceae</taxon>
        <taxon>Poriferisphaera</taxon>
    </lineage>
</organism>
<comment type="subcellular location">
    <subcellularLocation>
        <location evidence="1">Periplasm</location>
    </subcellularLocation>
</comment>
<dbReference type="Pfam" id="PF07813">
    <property type="entry name" value="LTXXQ"/>
    <property type="match status" value="2"/>
</dbReference>
<feature type="compositionally biased region" description="Basic and acidic residues" evidence="5">
    <location>
        <begin position="270"/>
        <end position="333"/>
    </location>
</feature>
<evidence type="ECO:0000256" key="6">
    <source>
        <dbReference type="SAM" id="SignalP"/>
    </source>
</evidence>
<sequence length="421" mass="49545" precursor="true">MRYKTITLVCALLMTTSLATSSAFAQQQCETKDCPAQTARQGQKNFKQQRHFQDGKQNRPQFSQNKRMFEKALMRDINLTAEQKAEIAEIKEQSISDRKDWYKKNTKKIDALEEEIQTAKKTGDKQDLAKLRYQLRDLMNNAPTPTDTLKKISGVLTPEQRKDFKRNHSSIKDNWQGKHGNREQARSRSNKDSFGFNSFEGDDRGSEKRMRDRDGDRDQRMKRRGHNDSDGDRGPRMHDRDNDDRGPRSRMNDDSRQENRHGPGSMLRSLFRDLDLTSDQKEQIREIVESGREEHQAWREENQDDLRALKEDMREAMQDKDREAAQSIREKMSDLMSSAPSPRDGLNEIKSVLTKKQKKQLEENLSELRPPRDRMDRPRRGDDRDDDDRPRAKRSRRGDDNNEQDRPHKKRKQRRQDDSDS</sequence>
<feature type="compositionally biased region" description="Basic and acidic residues" evidence="5">
    <location>
        <begin position="180"/>
        <end position="191"/>
    </location>
</feature>
<evidence type="ECO:0000313" key="7">
    <source>
        <dbReference type="EMBL" id="QDU33945.1"/>
    </source>
</evidence>
<evidence type="ECO:0000256" key="1">
    <source>
        <dbReference type="ARBA" id="ARBA00004418"/>
    </source>
</evidence>
<keyword evidence="3 6" id="KW-0732">Signal</keyword>
<evidence type="ECO:0000256" key="4">
    <source>
        <dbReference type="ARBA" id="ARBA00022764"/>
    </source>
</evidence>
<feature type="signal peptide" evidence="6">
    <location>
        <begin position="1"/>
        <end position="25"/>
    </location>
</feature>
<dbReference type="GO" id="GO:0030288">
    <property type="term" value="C:outer membrane-bounded periplasmic space"/>
    <property type="evidence" value="ECO:0007669"/>
    <property type="project" value="TreeGrafter"/>
</dbReference>
<accession>A0A517YUQ1</accession>
<dbReference type="PANTHER" id="PTHR38102">
    <property type="entry name" value="PERIPLASMIC CHAPERONE SPY"/>
    <property type="match status" value="1"/>
</dbReference>
<evidence type="ECO:0000313" key="8">
    <source>
        <dbReference type="Proteomes" id="UP000317369"/>
    </source>
</evidence>
<dbReference type="Proteomes" id="UP000317369">
    <property type="component" value="Chromosome"/>
</dbReference>
<evidence type="ECO:0000256" key="2">
    <source>
        <dbReference type="ARBA" id="ARBA00008441"/>
    </source>
</evidence>